<evidence type="ECO:0000256" key="1">
    <source>
        <dbReference type="ARBA" id="ARBA00004651"/>
    </source>
</evidence>
<feature type="transmembrane region" description="Helical" evidence="6">
    <location>
        <begin position="288"/>
        <end position="305"/>
    </location>
</feature>
<dbReference type="EMBL" id="CP001618">
    <property type="protein sequence ID" value="ACQ79994.1"/>
    <property type="molecule type" value="Genomic_DNA"/>
</dbReference>
<keyword evidence="10" id="KW-1185">Reference proteome</keyword>
<dbReference type="PANTHER" id="PTHR30619">
    <property type="entry name" value="DNA INTERNALIZATION/COMPETENCE PROTEIN COMEC/REC2"/>
    <property type="match status" value="1"/>
</dbReference>
<dbReference type="HOGENOM" id="CLU_010363_4_0_11"/>
<dbReference type="eggNOG" id="COG2333">
    <property type="taxonomic scope" value="Bacteria"/>
</dbReference>
<accession>C5C481</accession>
<keyword evidence="3 6" id="KW-0812">Transmembrane</keyword>
<evidence type="ECO:0000256" key="3">
    <source>
        <dbReference type="ARBA" id="ARBA00022692"/>
    </source>
</evidence>
<dbReference type="SUPFAM" id="SSF56281">
    <property type="entry name" value="Metallo-hydrolase/oxidoreductase"/>
    <property type="match status" value="1"/>
</dbReference>
<dbReference type="Pfam" id="PF03772">
    <property type="entry name" value="Competence"/>
    <property type="match status" value="1"/>
</dbReference>
<sequence length="821" mass="82511">MSGPSPAARPVDARLVPAALAVWVTCGVAVGLEPRTTARALVVVAGGTLVAVVAVRWFARPHGRHRRDLGARAWAAILLLGTCVLAAGALSAAGVEARTSGIVGEAVRWDGSVEVRLRVLGRAEPLDAGSFGGGERFTVRAVLETVTLRGRPGPSRAPVLVLADAGWSAVERGALVDTRGRLLPAEPGDDVVALLAADRPPEVVTPPGVVDRAAARLRTTLLGATSSLAPHARGLLPGIAVGDDSRMPPTLEQDMRTASLAHLVAVSGAHVAIVLGAVLALTTALPRGVRIGVGGAALAGLVVLVGPEPSVLRASAMGVVTLGAFLLRRPSRALPALAVAVIVLLLADPWASRSFGFALSVCATAGLVLLAGPWTRALASRMPTPLAAALAIPAAAQAACAPVVVLLDPGVPAYGILANALVAPVVAPVTVLTLLATLAGPWWPGLAHVGLVVAQAGTWWVERVATWVALAPGARLPWPGGVGGAVALAALEAGLLALLASRLARARLAAAARASAVPGLAAALVLTLAAAIALTVPATREVVAPWVRRVLPASWPPAGWRLVQCDVGQGSALVLASGRTGHAVMVDVGPADGSGAACLRSLGIRVLDLLVVTHADADHVGGLDAVLGAVDVESAMVGPYDDGGRDDAVRELLTAVGARIMLGSTDSPDVTGQVGDVMWQVLWPTPRSTQLAGAEAANDQSVTVRFVVGSGDAALHVLVHGDPGAEAQAALARAFPPGGALDVVVVPHHGSPDQDAGMAALTPARLALVSVGADNDYGHPAEATLDLYRDAGAVVARTDICGPIAVVPGAGGGLRLAGCPP</sequence>
<dbReference type="GO" id="GO:0005886">
    <property type="term" value="C:plasma membrane"/>
    <property type="evidence" value="ECO:0007669"/>
    <property type="project" value="UniProtKB-SubCell"/>
</dbReference>
<dbReference type="PANTHER" id="PTHR30619:SF1">
    <property type="entry name" value="RECOMBINATION PROTEIN 2"/>
    <property type="match status" value="1"/>
</dbReference>
<feature type="domain" description="Metallo-beta-lactamase" evidence="7">
    <location>
        <begin position="566"/>
        <end position="659"/>
    </location>
</feature>
<name>C5C481_BEUC1</name>
<evidence type="ECO:0000256" key="5">
    <source>
        <dbReference type="ARBA" id="ARBA00023136"/>
    </source>
</evidence>
<evidence type="ECO:0000256" key="6">
    <source>
        <dbReference type="SAM" id="Phobius"/>
    </source>
</evidence>
<dbReference type="InterPro" id="IPR001279">
    <property type="entry name" value="Metallo-B-lactamas"/>
</dbReference>
<dbReference type="AlphaFoldDB" id="C5C481"/>
<feature type="transmembrane region" description="Helical" evidence="6">
    <location>
        <begin position="260"/>
        <end position="281"/>
    </location>
</feature>
<feature type="transmembrane region" description="Helical" evidence="6">
    <location>
        <begin position="516"/>
        <end position="536"/>
    </location>
</feature>
<dbReference type="InterPro" id="IPR036866">
    <property type="entry name" value="RibonucZ/Hydroxyglut_hydro"/>
</dbReference>
<feature type="transmembrane region" description="Helical" evidence="6">
    <location>
        <begin position="334"/>
        <end position="351"/>
    </location>
</feature>
<feature type="domain" description="ComEC/Rec2-related protein" evidence="8">
    <location>
        <begin position="240"/>
        <end position="500"/>
    </location>
</feature>
<evidence type="ECO:0000259" key="8">
    <source>
        <dbReference type="Pfam" id="PF03772"/>
    </source>
</evidence>
<dbReference type="eggNOG" id="COG0658">
    <property type="taxonomic scope" value="Bacteria"/>
</dbReference>
<comment type="subcellular location">
    <subcellularLocation>
        <location evidence="1">Cell membrane</location>
        <topology evidence="1">Multi-pass membrane protein</topology>
    </subcellularLocation>
</comment>
<feature type="transmembrane region" description="Helical" evidence="6">
    <location>
        <begin position="12"/>
        <end position="32"/>
    </location>
</feature>
<evidence type="ECO:0000313" key="9">
    <source>
        <dbReference type="EMBL" id="ACQ79994.1"/>
    </source>
</evidence>
<dbReference type="NCBIfam" id="TIGR00360">
    <property type="entry name" value="ComEC_N-term"/>
    <property type="match status" value="1"/>
</dbReference>
<protein>
    <submittedName>
        <fullName evidence="9">ComEC/Rec2-related protein protein</fullName>
    </submittedName>
</protein>
<dbReference type="KEGG" id="bcv:Bcav_1738"/>
<evidence type="ECO:0000259" key="7">
    <source>
        <dbReference type="Pfam" id="PF00753"/>
    </source>
</evidence>
<feature type="transmembrane region" description="Helical" evidence="6">
    <location>
        <begin position="38"/>
        <end position="59"/>
    </location>
</feature>
<dbReference type="InterPro" id="IPR004477">
    <property type="entry name" value="ComEC_N"/>
</dbReference>
<dbReference type="OrthoDB" id="7177610at2"/>
<dbReference type="STRING" id="471853.Bcav_1738"/>
<dbReference type="Pfam" id="PF00753">
    <property type="entry name" value="Lactamase_B"/>
    <property type="match status" value="1"/>
</dbReference>
<keyword evidence="2" id="KW-1003">Cell membrane</keyword>
<proteinExistence type="predicted"/>
<keyword evidence="4 6" id="KW-1133">Transmembrane helix</keyword>
<evidence type="ECO:0000313" key="10">
    <source>
        <dbReference type="Proteomes" id="UP000007962"/>
    </source>
</evidence>
<organism evidence="9 10">
    <name type="scientific">Beutenbergia cavernae (strain ATCC BAA-8 / DSM 12333 / CCUG 43141 / JCM 11478 / NBRC 16432 / NCIMB 13614 / HKI 0122)</name>
    <dbReference type="NCBI Taxonomy" id="471853"/>
    <lineage>
        <taxon>Bacteria</taxon>
        <taxon>Bacillati</taxon>
        <taxon>Actinomycetota</taxon>
        <taxon>Actinomycetes</taxon>
        <taxon>Micrococcales</taxon>
        <taxon>Beutenbergiaceae</taxon>
        <taxon>Beutenbergia</taxon>
    </lineage>
</organism>
<feature type="transmembrane region" description="Helical" evidence="6">
    <location>
        <begin position="71"/>
        <end position="90"/>
    </location>
</feature>
<dbReference type="Proteomes" id="UP000007962">
    <property type="component" value="Chromosome"/>
</dbReference>
<feature type="transmembrane region" description="Helical" evidence="6">
    <location>
        <begin position="442"/>
        <end position="461"/>
    </location>
</feature>
<feature type="transmembrane region" description="Helical" evidence="6">
    <location>
        <begin position="386"/>
        <end position="407"/>
    </location>
</feature>
<dbReference type="Gene3D" id="3.60.15.10">
    <property type="entry name" value="Ribonuclease Z/Hydroxyacylglutathione hydrolase-like"/>
    <property type="match status" value="1"/>
</dbReference>
<evidence type="ECO:0000256" key="2">
    <source>
        <dbReference type="ARBA" id="ARBA00022475"/>
    </source>
</evidence>
<evidence type="ECO:0000256" key="4">
    <source>
        <dbReference type="ARBA" id="ARBA00022989"/>
    </source>
</evidence>
<gene>
    <name evidence="9" type="ordered locus">Bcav_1738</name>
</gene>
<dbReference type="InterPro" id="IPR052159">
    <property type="entry name" value="Competence_DNA_uptake"/>
</dbReference>
<dbReference type="RefSeq" id="WP_015882234.1">
    <property type="nucleotide sequence ID" value="NC_012669.1"/>
</dbReference>
<feature type="transmembrane region" description="Helical" evidence="6">
    <location>
        <begin position="481"/>
        <end position="504"/>
    </location>
</feature>
<reference evidence="9 10" key="1">
    <citation type="journal article" date="2009" name="Stand. Genomic Sci.">
        <title>Complete genome sequence of Beutenbergia cavernae type strain (HKI 0122).</title>
        <authorList>
            <person name="Land M."/>
            <person name="Pukall R."/>
            <person name="Abt B."/>
            <person name="Goker M."/>
            <person name="Rohde M."/>
            <person name="Glavina Del Rio T."/>
            <person name="Tice H."/>
            <person name="Copeland A."/>
            <person name="Cheng J.F."/>
            <person name="Lucas S."/>
            <person name="Chen F."/>
            <person name="Nolan M."/>
            <person name="Bruce D."/>
            <person name="Goodwin L."/>
            <person name="Pitluck S."/>
            <person name="Ivanova N."/>
            <person name="Mavromatis K."/>
            <person name="Ovchinnikova G."/>
            <person name="Pati A."/>
            <person name="Chen A."/>
            <person name="Palaniappan K."/>
            <person name="Hauser L."/>
            <person name="Chang Y.J."/>
            <person name="Jefferies C.C."/>
            <person name="Saunders E."/>
            <person name="Brettin T."/>
            <person name="Detter J.C."/>
            <person name="Han C."/>
            <person name="Chain P."/>
            <person name="Bristow J."/>
            <person name="Eisen J.A."/>
            <person name="Markowitz V."/>
            <person name="Hugenholtz P."/>
            <person name="Kyrpides N.C."/>
            <person name="Klenk H.P."/>
            <person name="Lapidus A."/>
        </authorList>
    </citation>
    <scope>NUCLEOTIDE SEQUENCE [LARGE SCALE GENOMIC DNA]</scope>
    <source>
        <strain evidence="10">ATCC BAA-8 / DSM 12333 / NBRC 16432</strain>
    </source>
</reference>
<feature type="transmembrane region" description="Helical" evidence="6">
    <location>
        <begin position="413"/>
        <end position="435"/>
    </location>
</feature>
<feature type="transmembrane region" description="Helical" evidence="6">
    <location>
        <begin position="357"/>
        <end position="374"/>
    </location>
</feature>
<keyword evidence="5 6" id="KW-0472">Membrane</keyword>